<dbReference type="RefSeq" id="WP_374039525.1">
    <property type="nucleotide sequence ID" value="NZ_CP169083.1"/>
</dbReference>
<dbReference type="SUPFAM" id="SSF88659">
    <property type="entry name" value="Sigma3 and sigma4 domains of RNA polymerase sigma factors"/>
    <property type="match status" value="1"/>
</dbReference>
<evidence type="ECO:0000313" key="8">
    <source>
        <dbReference type="Proteomes" id="UP001596152"/>
    </source>
</evidence>
<dbReference type="NCBIfam" id="TIGR02937">
    <property type="entry name" value="sigma70-ECF"/>
    <property type="match status" value="1"/>
</dbReference>
<keyword evidence="4" id="KW-0804">Transcription</keyword>
<protein>
    <submittedName>
        <fullName evidence="7">RNA polymerase sigma factor</fullName>
    </submittedName>
</protein>
<evidence type="ECO:0000256" key="3">
    <source>
        <dbReference type="ARBA" id="ARBA00023082"/>
    </source>
</evidence>
<sequence>MLVSAADDRQHLGELADRFGPAVRGFLARRLSNPADVEDLSQEVFVRLSRHDDLKGISNVEGYILQVAANLLKNRYRTTSRTLTVVPFGLGPVAHQEAEAASPERILMDKEALAGLLRALAELPERTRAILILNRLDGLKAHQIASRLDISVSLVSKEMMRAAAFLRTLDL</sequence>
<dbReference type="InterPro" id="IPR013325">
    <property type="entry name" value="RNA_pol_sigma_r2"/>
</dbReference>
<name>A0ABW0FP51_9CAUL</name>
<dbReference type="Pfam" id="PF08281">
    <property type="entry name" value="Sigma70_r4_2"/>
    <property type="match status" value="1"/>
</dbReference>
<keyword evidence="3" id="KW-0731">Sigma factor</keyword>
<dbReference type="InterPro" id="IPR013249">
    <property type="entry name" value="RNA_pol_sigma70_r4_t2"/>
</dbReference>
<dbReference type="Gene3D" id="1.10.10.10">
    <property type="entry name" value="Winged helix-like DNA-binding domain superfamily/Winged helix DNA-binding domain"/>
    <property type="match status" value="1"/>
</dbReference>
<dbReference type="EMBL" id="JBHSLF010000006">
    <property type="protein sequence ID" value="MFC5342948.1"/>
    <property type="molecule type" value="Genomic_DNA"/>
</dbReference>
<feature type="domain" description="RNA polymerase sigma-70 region 2" evidence="5">
    <location>
        <begin position="16"/>
        <end position="82"/>
    </location>
</feature>
<dbReference type="PANTHER" id="PTHR43133">
    <property type="entry name" value="RNA POLYMERASE ECF-TYPE SIGMA FACTO"/>
    <property type="match status" value="1"/>
</dbReference>
<dbReference type="InterPro" id="IPR013324">
    <property type="entry name" value="RNA_pol_sigma_r3/r4-like"/>
</dbReference>
<dbReference type="SUPFAM" id="SSF88946">
    <property type="entry name" value="Sigma2 domain of RNA polymerase sigma factors"/>
    <property type="match status" value="1"/>
</dbReference>
<gene>
    <name evidence="7" type="ORF">ACFPIE_03415</name>
</gene>
<dbReference type="Pfam" id="PF04542">
    <property type="entry name" value="Sigma70_r2"/>
    <property type="match status" value="1"/>
</dbReference>
<dbReference type="InterPro" id="IPR007627">
    <property type="entry name" value="RNA_pol_sigma70_r2"/>
</dbReference>
<dbReference type="InterPro" id="IPR036388">
    <property type="entry name" value="WH-like_DNA-bd_sf"/>
</dbReference>
<dbReference type="PANTHER" id="PTHR43133:SF63">
    <property type="entry name" value="RNA POLYMERASE SIGMA FACTOR FECI-RELATED"/>
    <property type="match status" value="1"/>
</dbReference>
<comment type="similarity">
    <text evidence="1">Belongs to the sigma-70 factor family. ECF subfamily.</text>
</comment>
<organism evidence="7 8">
    <name type="scientific">Brevundimonas staleyi</name>
    <dbReference type="NCBI Taxonomy" id="74326"/>
    <lineage>
        <taxon>Bacteria</taxon>
        <taxon>Pseudomonadati</taxon>
        <taxon>Pseudomonadota</taxon>
        <taxon>Alphaproteobacteria</taxon>
        <taxon>Caulobacterales</taxon>
        <taxon>Caulobacteraceae</taxon>
        <taxon>Brevundimonas</taxon>
    </lineage>
</organism>
<feature type="domain" description="RNA polymerase sigma factor 70 region 4 type 2" evidence="6">
    <location>
        <begin position="116"/>
        <end position="165"/>
    </location>
</feature>
<accession>A0ABW0FP51</accession>
<evidence type="ECO:0000259" key="5">
    <source>
        <dbReference type="Pfam" id="PF04542"/>
    </source>
</evidence>
<dbReference type="Gene3D" id="1.10.1740.10">
    <property type="match status" value="1"/>
</dbReference>
<reference evidence="8" key="1">
    <citation type="journal article" date="2019" name="Int. J. Syst. Evol. Microbiol.">
        <title>The Global Catalogue of Microorganisms (GCM) 10K type strain sequencing project: providing services to taxonomists for standard genome sequencing and annotation.</title>
        <authorList>
            <consortium name="The Broad Institute Genomics Platform"/>
            <consortium name="The Broad Institute Genome Sequencing Center for Infectious Disease"/>
            <person name="Wu L."/>
            <person name="Ma J."/>
        </authorList>
    </citation>
    <scope>NUCLEOTIDE SEQUENCE [LARGE SCALE GENOMIC DNA]</scope>
    <source>
        <strain evidence="8">JCM 12125</strain>
    </source>
</reference>
<evidence type="ECO:0000313" key="7">
    <source>
        <dbReference type="EMBL" id="MFC5342948.1"/>
    </source>
</evidence>
<evidence type="ECO:0000256" key="2">
    <source>
        <dbReference type="ARBA" id="ARBA00023015"/>
    </source>
</evidence>
<keyword evidence="8" id="KW-1185">Reference proteome</keyword>
<evidence type="ECO:0000256" key="1">
    <source>
        <dbReference type="ARBA" id="ARBA00010641"/>
    </source>
</evidence>
<dbReference type="InterPro" id="IPR014284">
    <property type="entry name" value="RNA_pol_sigma-70_dom"/>
</dbReference>
<dbReference type="InterPro" id="IPR039425">
    <property type="entry name" value="RNA_pol_sigma-70-like"/>
</dbReference>
<proteinExistence type="inferred from homology"/>
<evidence type="ECO:0000256" key="4">
    <source>
        <dbReference type="ARBA" id="ARBA00023163"/>
    </source>
</evidence>
<keyword evidence="2" id="KW-0805">Transcription regulation</keyword>
<dbReference type="Proteomes" id="UP001596152">
    <property type="component" value="Unassembled WGS sequence"/>
</dbReference>
<evidence type="ECO:0000259" key="6">
    <source>
        <dbReference type="Pfam" id="PF08281"/>
    </source>
</evidence>
<comment type="caution">
    <text evidence="7">The sequence shown here is derived from an EMBL/GenBank/DDBJ whole genome shotgun (WGS) entry which is preliminary data.</text>
</comment>